<keyword evidence="2" id="KW-1185">Reference proteome</keyword>
<proteinExistence type="predicted"/>
<dbReference type="Proteomes" id="UP001055879">
    <property type="component" value="Linkage Group LG18"/>
</dbReference>
<protein>
    <submittedName>
        <fullName evidence="1">Uncharacterized protein</fullName>
    </submittedName>
</protein>
<gene>
    <name evidence="1" type="ORF">L6452_43458</name>
</gene>
<name>A0ACB8XDB2_ARCLA</name>
<reference evidence="1 2" key="2">
    <citation type="journal article" date="2022" name="Mol. Ecol. Resour.">
        <title>The genomes of chicory, endive, great burdock and yacon provide insights into Asteraceae paleo-polyploidization history and plant inulin production.</title>
        <authorList>
            <person name="Fan W."/>
            <person name="Wang S."/>
            <person name="Wang H."/>
            <person name="Wang A."/>
            <person name="Jiang F."/>
            <person name="Liu H."/>
            <person name="Zhao H."/>
            <person name="Xu D."/>
            <person name="Zhang Y."/>
        </authorList>
    </citation>
    <scope>NUCLEOTIDE SEQUENCE [LARGE SCALE GENOMIC DNA]</scope>
    <source>
        <strain evidence="2">cv. Niubang</strain>
    </source>
</reference>
<reference evidence="2" key="1">
    <citation type="journal article" date="2022" name="Mol. Ecol. Resour.">
        <title>The genomes of chicory, endive, great burdock and yacon provide insights into Asteraceae palaeo-polyploidization history and plant inulin production.</title>
        <authorList>
            <person name="Fan W."/>
            <person name="Wang S."/>
            <person name="Wang H."/>
            <person name="Wang A."/>
            <person name="Jiang F."/>
            <person name="Liu H."/>
            <person name="Zhao H."/>
            <person name="Xu D."/>
            <person name="Zhang Y."/>
        </authorList>
    </citation>
    <scope>NUCLEOTIDE SEQUENCE [LARGE SCALE GENOMIC DNA]</scope>
    <source>
        <strain evidence="2">cv. Niubang</strain>
    </source>
</reference>
<accession>A0ACB8XDB2</accession>
<comment type="caution">
    <text evidence="1">The sequence shown here is derived from an EMBL/GenBank/DDBJ whole genome shotgun (WGS) entry which is preliminary data.</text>
</comment>
<sequence length="101" mass="11164">MLICITLSNNDLSAKNPAKQYRTSLEGFSTLWPEGEHRDGLSVGVIPLWTVGEETPTPLSHPHLPQTNTLKSQDPGSQNRLNNVTGEESITRVSGEDRKIR</sequence>
<evidence type="ECO:0000313" key="1">
    <source>
        <dbReference type="EMBL" id="KAI3664849.1"/>
    </source>
</evidence>
<organism evidence="1 2">
    <name type="scientific">Arctium lappa</name>
    <name type="common">Greater burdock</name>
    <name type="synonym">Lappa major</name>
    <dbReference type="NCBI Taxonomy" id="4217"/>
    <lineage>
        <taxon>Eukaryota</taxon>
        <taxon>Viridiplantae</taxon>
        <taxon>Streptophyta</taxon>
        <taxon>Embryophyta</taxon>
        <taxon>Tracheophyta</taxon>
        <taxon>Spermatophyta</taxon>
        <taxon>Magnoliopsida</taxon>
        <taxon>eudicotyledons</taxon>
        <taxon>Gunneridae</taxon>
        <taxon>Pentapetalae</taxon>
        <taxon>asterids</taxon>
        <taxon>campanulids</taxon>
        <taxon>Asterales</taxon>
        <taxon>Asteraceae</taxon>
        <taxon>Carduoideae</taxon>
        <taxon>Cardueae</taxon>
        <taxon>Arctiinae</taxon>
        <taxon>Arctium</taxon>
    </lineage>
</organism>
<evidence type="ECO:0000313" key="2">
    <source>
        <dbReference type="Proteomes" id="UP001055879"/>
    </source>
</evidence>
<dbReference type="EMBL" id="CM042064">
    <property type="protein sequence ID" value="KAI3664849.1"/>
    <property type="molecule type" value="Genomic_DNA"/>
</dbReference>